<protein>
    <submittedName>
        <fullName evidence="2">Uncharacterized protein</fullName>
    </submittedName>
</protein>
<evidence type="ECO:0000313" key="3">
    <source>
        <dbReference type="Proteomes" id="UP000501690"/>
    </source>
</evidence>
<evidence type="ECO:0000256" key="1">
    <source>
        <dbReference type="SAM" id="MobiDB-lite"/>
    </source>
</evidence>
<gene>
    <name evidence="2" type="ORF">DEO72_LG1g2568</name>
</gene>
<reference evidence="2 3" key="1">
    <citation type="submission" date="2019-04" db="EMBL/GenBank/DDBJ databases">
        <title>An improved genome assembly and genetic linkage map for asparagus bean, Vigna unguiculata ssp. sesquipedialis.</title>
        <authorList>
            <person name="Xia Q."/>
            <person name="Zhang R."/>
            <person name="Dong Y."/>
        </authorList>
    </citation>
    <scope>NUCLEOTIDE SEQUENCE [LARGE SCALE GENOMIC DNA]</scope>
    <source>
        <tissue evidence="2">Leaf</tissue>
    </source>
</reference>
<feature type="compositionally biased region" description="Low complexity" evidence="1">
    <location>
        <begin position="1"/>
        <end position="18"/>
    </location>
</feature>
<evidence type="ECO:0000313" key="2">
    <source>
        <dbReference type="EMBL" id="QCD78932.1"/>
    </source>
</evidence>
<keyword evidence="3" id="KW-1185">Reference proteome</keyword>
<dbReference type="AlphaFoldDB" id="A0A4D6KN09"/>
<dbReference type="Proteomes" id="UP000501690">
    <property type="component" value="Linkage Group LG1"/>
</dbReference>
<dbReference type="EMBL" id="CP039345">
    <property type="protein sequence ID" value="QCD78932.1"/>
    <property type="molecule type" value="Genomic_DNA"/>
</dbReference>
<proteinExistence type="predicted"/>
<name>A0A4D6KN09_VIGUN</name>
<sequence>MSSVSGSVSLSSSGSGSERLGEDGSSRSDSGSRGQLVGAGRIPMETITKTREDPLEEVAESIWPAKVGYEWVAEDVRTQHSLSRWSRLLKSWLNCILVLERNISRNIVALERVSAIDCVCHGQEGASEGVSICICATSHSCT</sequence>
<feature type="region of interest" description="Disordered" evidence="1">
    <location>
        <begin position="1"/>
        <end position="53"/>
    </location>
</feature>
<organism evidence="2 3">
    <name type="scientific">Vigna unguiculata</name>
    <name type="common">Cowpea</name>
    <dbReference type="NCBI Taxonomy" id="3917"/>
    <lineage>
        <taxon>Eukaryota</taxon>
        <taxon>Viridiplantae</taxon>
        <taxon>Streptophyta</taxon>
        <taxon>Embryophyta</taxon>
        <taxon>Tracheophyta</taxon>
        <taxon>Spermatophyta</taxon>
        <taxon>Magnoliopsida</taxon>
        <taxon>eudicotyledons</taxon>
        <taxon>Gunneridae</taxon>
        <taxon>Pentapetalae</taxon>
        <taxon>rosids</taxon>
        <taxon>fabids</taxon>
        <taxon>Fabales</taxon>
        <taxon>Fabaceae</taxon>
        <taxon>Papilionoideae</taxon>
        <taxon>50 kb inversion clade</taxon>
        <taxon>NPAAA clade</taxon>
        <taxon>indigoferoid/millettioid clade</taxon>
        <taxon>Phaseoleae</taxon>
        <taxon>Vigna</taxon>
    </lineage>
</organism>
<accession>A0A4D6KN09</accession>